<sequence>MWSPTRFSLPFIFLSWASIVRSQCTLKVPQNPLTAQGLATPYELTGCNQLDFADQGVFVEAAIIDPATGQIQIYNPLVINAGMTAVGTNGSSSSAMTSTSSAKTSNGNTGTMTTSSSPTSSALGSQTNKSQNETTSTTSSAGIKVTPVARAAATQGAGFFVPPIVPTLPANAVVGLWFGSNAQTVTLTGDIATCVNGLGNSVFGQYAYCNAQAWFSATTAAVQSGMTNVSAPGTGSSGQACPTIRDFRIVDQDQSDNVVTTYLMIGGNTLAQNTPANSQANPDAEVLSNASDNALINDFIQPALGCSLYSNPCTTCPQGQTPALSTNELQASFFPPAGGTALVPLNDPMVLVNGQQSLQKVNLYRAGVNQPQADSTNASGTTYCQQFAQSGLFISLNQQLFSGTASPATDQATNLFTFLAMRFSMSFGPAPGLGCTQLLNVNNPVTLTTDGNGIVTAATINTQALQQIFGETTTTGTTNSTSTSHSTSQPSTSTTQSCTHSTSTSHSTSQPSTSASHSTTSTSQSAASVTPSGVRLVNTTLGSAATTSMTTTTSPHVVTSCSNSAVTVTVTATVCPSPSPQWDPYPSNHGTSSHHWPRGIPVMEHSRMQKKNRRLSNW</sequence>
<feature type="compositionally biased region" description="Polar residues" evidence="1">
    <location>
        <begin position="128"/>
        <end position="141"/>
    </location>
</feature>
<keyword evidence="2" id="KW-0732">Signal</keyword>
<evidence type="ECO:0000256" key="2">
    <source>
        <dbReference type="SAM" id="SignalP"/>
    </source>
</evidence>
<feature type="signal peptide" evidence="2">
    <location>
        <begin position="1"/>
        <end position="22"/>
    </location>
</feature>
<dbReference type="OrthoDB" id="2399191at2759"/>
<evidence type="ECO:0000256" key="1">
    <source>
        <dbReference type="SAM" id="MobiDB-lite"/>
    </source>
</evidence>
<reference evidence="3 4" key="1">
    <citation type="submission" date="2016-06" db="EMBL/GenBank/DDBJ databases">
        <title>Comparative genomics of the ectomycorrhizal sister species Rhizopogon vinicolor and Rhizopogon vesiculosus (Basidiomycota: Boletales) reveals a divergence of the mating type B locus.</title>
        <authorList>
            <consortium name="DOE Joint Genome Institute"/>
            <person name="Mujic A.B."/>
            <person name="Kuo A."/>
            <person name="Tritt A."/>
            <person name="Lipzen A."/>
            <person name="Chen C."/>
            <person name="Johnson J."/>
            <person name="Sharma A."/>
            <person name="Barry K."/>
            <person name="Grigoriev I.V."/>
            <person name="Spatafora J.W."/>
        </authorList>
    </citation>
    <scope>NUCLEOTIDE SEQUENCE [LARGE SCALE GENOMIC DNA]</scope>
    <source>
        <strain evidence="3 4">AM-OR11-026</strain>
    </source>
</reference>
<proteinExistence type="predicted"/>
<feature type="compositionally biased region" description="Low complexity" evidence="1">
    <location>
        <begin position="91"/>
        <end position="127"/>
    </location>
</feature>
<name>A0A1B7MMS4_9AGAM</name>
<feature type="compositionally biased region" description="Low complexity" evidence="1">
    <location>
        <begin position="473"/>
        <end position="532"/>
    </location>
</feature>
<dbReference type="STRING" id="1314800.A0A1B7MMS4"/>
<evidence type="ECO:0000313" key="4">
    <source>
        <dbReference type="Proteomes" id="UP000092154"/>
    </source>
</evidence>
<dbReference type="AlphaFoldDB" id="A0A1B7MMS4"/>
<dbReference type="Proteomes" id="UP000092154">
    <property type="component" value="Unassembled WGS sequence"/>
</dbReference>
<dbReference type="EMBL" id="KV448687">
    <property type="protein sequence ID" value="OAX33900.1"/>
    <property type="molecule type" value="Genomic_DNA"/>
</dbReference>
<feature type="region of interest" description="Disordered" evidence="1">
    <location>
        <begin position="473"/>
        <end position="534"/>
    </location>
</feature>
<accession>A0A1B7MMS4</accession>
<feature type="chain" id="PRO_5008597467" evidence="2">
    <location>
        <begin position="23"/>
        <end position="618"/>
    </location>
</feature>
<feature type="region of interest" description="Disordered" evidence="1">
    <location>
        <begin position="90"/>
        <end position="141"/>
    </location>
</feature>
<keyword evidence="4" id="KW-1185">Reference proteome</keyword>
<evidence type="ECO:0000313" key="3">
    <source>
        <dbReference type="EMBL" id="OAX33900.1"/>
    </source>
</evidence>
<dbReference type="InParanoid" id="A0A1B7MMS4"/>
<protein>
    <submittedName>
        <fullName evidence="3">Uncharacterized protein</fullName>
    </submittedName>
</protein>
<gene>
    <name evidence="3" type="ORF">K503DRAFT_483549</name>
</gene>
<organism evidence="3 4">
    <name type="scientific">Rhizopogon vinicolor AM-OR11-026</name>
    <dbReference type="NCBI Taxonomy" id="1314800"/>
    <lineage>
        <taxon>Eukaryota</taxon>
        <taxon>Fungi</taxon>
        <taxon>Dikarya</taxon>
        <taxon>Basidiomycota</taxon>
        <taxon>Agaricomycotina</taxon>
        <taxon>Agaricomycetes</taxon>
        <taxon>Agaricomycetidae</taxon>
        <taxon>Boletales</taxon>
        <taxon>Suillineae</taxon>
        <taxon>Rhizopogonaceae</taxon>
        <taxon>Rhizopogon</taxon>
    </lineage>
</organism>